<organism evidence="1 2">
    <name type="scientific">Deinococcus malanensis</name>
    <dbReference type="NCBI Taxonomy" id="1706855"/>
    <lineage>
        <taxon>Bacteria</taxon>
        <taxon>Thermotogati</taxon>
        <taxon>Deinococcota</taxon>
        <taxon>Deinococci</taxon>
        <taxon>Deinococcales</taxon>
        <taxon>Deinococcaceae</taxon>
        <taxon>Deinococcus</taxon>
    </lineage>
</organism>
<sequence length="547" mass="57640">MPPIRRPDPGAPFDKRLTPAKLDEIAGVAPRPFNTAFDVDLLDEIDAALAVLEGRPTWSAESLQDLVAAMLVSGTYDDAAGTYVLPGGLTQEQVEDMVAAMFGAQGTYNDTAGTYTLPAGMTEEQVQDIVGAMGRAGVNVTYTYDDTAGTFTIGSTASGGTATAAATLMQTAMTASDHFFTNNGGQGSPGTLALLVRADRNFTFDTVRHSFRATAGSTMTVTVRLSDSSAMDTGTVLATSAAVTMDAPFKVRDFALPTTVNAVAGKHYLFVYASSDSSSVRGAGTTIISTPQAGTNLTWLGGRFNGMAYLLASSQGWYQQTLELLTTVADYSNALAVPMADTRSRTAGRGQTHHTGSAGNTATYSVHFRADRAFTFDTVRMVAKGGAGTTMRMEYRASDPGGTLGAVIAQTDQIGQDGTSKLQDWVLPTVHKPTVGSYYHLHFVCTTATSSPGQNLSNTLAMPQPAEKVTHLGGIWNGSYTAGSWYDMTFEFMHSLIKGTVGPAFTVGTTAQRPSNPQPGDQHADTTLGKPVWFFAGSWRDATGTVA</sequence>
<keyword evidence="2" id="KW-1185">Reference proteome</keyword>
<name>A0ABQ2EL64_9DEIO</name>
<dbReference type="Proteomes" id="UP000647587">
    <property type="component" value="Unassembled WGS sequence"/>
</dbReference>
<gene>
    <name evidence="1" type="ORF">GCM10008955_01320</name>
</gene>
<dbReference type="RefSeq" id="WP_189003579.1">
    <property type="nucleotide sequence ID" value="NZ_BMPP01000001.1"/>
</dbReference>
<protein>
    <recommendedName>
        <fullName evidence="3">Minor tail protein</fullName>
    </recommendedName>
</protein>
<proteinExistence type="predicted"/>
<accession>A0ABQ2EL64</accession>
<comment type="caution">
    <text evidence="1">The sequence shown here is derived from an EMBL/GenBank/DDBJ whole genome shotgun (WGS) entry which is preliminary data.</text>
</comment>
<reference evidence="2" key="1">
    <citation type="journal article" date="2019" name="Int. J. Syst. Evol. Microbiol.">
        <title>The Global Catalogue of Microorganisms (GCM) 10K type strain sequencing project: providing services to taxonomists for standard genome sequencing and annotation.</title>
        <authorList>
            <consortium name="The Broad Institute Genomics Platform"/>
            <consortium name="The Broad Institute Genome Sequencing Center for Infectious Disease"/>
            <person name="Wu L."/>
            <person name="Ma J."/>
        </authorList>
    </citation>
    <scope>NUCLEOTIDE SEQUENCE [LARGE SCALE GENOMIC DNA]</scope>
    <source>
        <strain evidence="2">JCM 30331</strain>
    </source>
</reference>
<dbReference type="EMBL" id="BMPP01000001">
    <property type="protein sequence ID" value="GGK11817.1"/>
    <property type="molecule type" value="Genomic_DNA"/>
</dbReference>
<evidence type="ECO:0000313" key="2">
    <source>
        <dbReference type="Proteomes" id="UP000647587"/>
    </source>
</evidence>
<evidence type="ECO:0000313" key="1">
    <source>
        <dbReference type="EMBL" id="GGK11817.1"/>
    </source>
</evidence>
<evidence type="ECO:0008006" key="3">
    <source>
        <dbReference type="Google" id="ProtNLM"/>
    </source>
</evidence>